<evidence type="ECO:0008006" key="2">
    <source>
        <dbReference type="Google" id="ProtNLM"/>
    </source>
</evidence>
<sequence length="246" mass="26344">MPYDDTPNPGGVYKVWAMPVEALLPGCSATAVDCEVGRFHGFDPAHSKTDNFKVKGDGSVRKGSISGLKWYDANDNGVLDGLEDTIPGWPINICNVGPITQTKGKNYNIPNIGDCTTPFTDGNGAYTLIDLRGSSYCVREARARDMDTDAANPDFNSFDWEQTFPTSPATSLVFGDGCDSSGTFDRDLMNGVHVVTLAAGESAIDVDFGNVAFELVLVAGGLTWGYWKTHTGTEASPPEAPQDPIY</sequence>
<dbReference type="Gene3D" id="2.60.40.10">
    <property type="entry name" value="Immunoglobulins"/>
    <property type="match status" value="1"/>
</dbReference>
<dbReference type="SUPFAM" id="SSF117074">
    <property type="entry name" value="Hypothetical protein PA1324"/>
    <property type="match status" value="1"/>
</dbReference>
<dbReference type="AlphaFoldDB" id="A0A0F8YPI0"/>
<gene>
    <name evidence="1" type="ORF">LCGC14_2871480</name>
</gene>
<reference evidence="1" key="1">
    <citation type="journal article" date="2015" name="Nature">
        <title>Complex archaea that bridge the gap between prokaryotes and eukaryotes.</title>
        <authorList>
            <person name="Spang A."/>
            <person name="Saw J.H."/>
            <person name="Jorgensen S.L."/>
            <person name="Zaremba-Niedzwiedzka K."/>
            <person name="Martijn J."/>
            <person name="Lind A.E."/>
            <person name="van Eijk R."/>
            <person name="Schleper C."/>
            <person name="Guy L."/>
            <person name="Ettema T.J."/>
        </authorList>
    </citation>
    <scope>NUCLEOTIDE SEQUENCE</scope>
</reference>
<dbReference type="EMBL" id="LAZR01055761">
    <property type="protein sequence ID" value="KKK75660.1"/>
    <property type="molecule type" value="Genomic_DNA"/>
</dbReference>
<comment type="caution">
    <text evidence="1">The sequence shown here is derived from an EMBL/GenBank/DDBJ whole genome shotgun (WGS) entry which is preliminary data.</text>
</comment>
<accession>A0A0F8YPI0</accession>
<dbReference type="InterPro" id="IPR013783">
    <property type="entry name" value="Ig-like_fold"/>
</dbReference>
<evidence type="ECO:0000313" key="1">
    <source>
        <dbReference type="EMBL" id="KKK75660.1"/>
    </source>
</evidence>
<organism evidence="1">
    <name type="scientific">marine sediment metagenome</name>
    <dbReference type="NCBI Taxonomy" id="412755"/>
    <lineage>
        <taxon>unclassified sequences</taxon>
        <taxon>metagenomes</taxon>
        <taxon>ecological metagenomes</taxon>
    </lineage>
</organism>
<proteinExistence type="predicted"/>
<protein>
    <recommendedName>
        <fullName evidence="2">SD-repeat containing protein B domain-containing protein</fullName>
    </recommendedName>
</protein>
<feature type="non-terminal residue" evidence="1">
    <location>
        <position position="246"/>
    </location>
</feature>
<name>A0A0F8YPI0_9ZZZZ</name>